<dbReference type="GO" id="GO:0003729">
    <property type="term" value="F:mRNA binding"/>
    <property type="evidence" value="ECO:0007669"/>
    <property type="project" value="TreeGrafter"/>
</dbReference>
<dbReference type="AlphaFoldDB" id="A0AAN8V0B4"/>
<organism evidence="4 5">
    <name type="scientific">Dillenia turbinata</name>
    <dbReference type="NCBI Taxonomy" id="194707"/>
    <lineage>
        <taxon>Eukaryota</taxon>
        <taxon>Viridiplantae</taxon>
        <taxon>Streptophyta</taxon>
        <taxon>Embryophyta</taxon>
        <taxon>Tracheophyta</taxon>
        <taxon>Spermatophyta</taxon>
        <taxon>Magnoliopsida</taxon>
        <taxon>eudicotyledons</taxon>
        <taxon>Gunneridae</taxon>
        <taxon>Pentapetalae</taxon>
        <taxon>Dilleniales</taxon>
        <taxon>Dilleniaceae</taxon>
        <taxon>Dillenia</taxon>
    </lineage>
</organism>
<feature type="repeat" description="PPR" evidence="3">
    <location>
        <begin position="426"/>
        <end position="460"/>
    </location>
</feature>
<accession>A0AAN8V0B4</accession>
<keyword evidence="5" id="KW-1185">Reference proteome</keyword>
<name>A0AAN8V0B4_9MAGN</name>
<feature type="repeat" description="PPR" evidence="3">
    <location>
        <begin position="213"/>
        <end position="247"/>
    </location>
</feature>
<feature type="repeat" description="PPR" evidence="3">
    <location>
        <begin position="356"/>
        <end position="390"/>
    </location>
</feature>
<comment type="caution">
    <text evidence="4">The sequence shown here is derived from an EMBL/GenBank/DDBJ whole genome shotgun (WGS) entry which is preliminary data.</text>
</comment>
<dbReference type="EMBL" id="JBAMMX010000016">
    <property type="protein sequence ID" value="KAK6925240.1"/>
    <property type="molecule type" value="Genomic_DNA"/>
</dbReference>
<dbReference type="PANTHER" id="PTHR47938">
    <property type="entry name" value="RESPIRATORY COMPLEX I CHAPERONE (CIA84), PUTATIVE (AFU_ORTHOLOGUE AFUA_2G06020)-RELATED"/>
    <property type="match status" value="1"/>
</dbReference>
<dbReference type="NCBIfam" id="TIGR00756">
    <property type="entry name" value="PPR"/>
    <property type="match status" value="7"/>
</dbReference>
<gene>
    <name evidence="4" type="ORF">RJ641_009566</name>
</gene>
<reference evidence="4 5" key="1">
    <citation type="submission" date="2023-12" db="EMBL/GenBank/DDBJ databases">
        <title>A high-quality genome assembly for Dillenia turbinata (Dilleniales).</title>
        <authorList>
            <person name="Chanderbali A."/>
        </authorList>
    </citation>
    <scope>NUCLEOTIDE SEQUENCE [LARGE SCALE GENOMIC DNA]</scope>
    <source>
        <strain evidence="4">LSX21</strain>
        <tissue evidence="4">Leaf</tissue>
    </source>
</reference>
<keyword evidence="2" id="KW-0677">Repeat</keyword>
<feature type="repeat" description="PPR" evidence="3">
    <location>
        <begin position="391"/>
        <end position="425"/>
    </location>
</feature>
<dbReference type="InterPro" id="IPR011990">
    <property type="entry name" value="TPR-like_helical_dom_sf"/>
</dbReference>
<feature type="repeat" description="PPR" evidence="3">
    <location>
        <begin position="248"/>
        <end position="278"/>
    </location>
</feature>
<dbReference type="PANTHER" id="PTHR47938:SF7">
    <property type="entry name" value="PENTACOTRIPEPTIDE-REPEAT REGION OF PRORP DOMAIN-CONTAINING PROTEIN"/>
    <property type="match status" value="1"/>
</dbReference>
<feature type="repeat" description="PPR" evidence="3">
    <location>
        <begin position="530"/>
        <end position="564"/>
    </location>
</feature>
<feature type="repeat" description="PPR" evidence="3">
    <location>
        <begin position="565"/>
        <end position="599"/>
    </location>
</feature>
<evidence type="ECO:0000313" key="5">
    <source>
        <dbReference type="Proteomes" id="UP001370490"/>
    </source>
</evidence>
<feature type="repeat" description="PPR" evidence="3">
    <location>
        <begin position="286"/>
        <end position="320"/>
    </location>
</feature>
<dbReference type="Pfam" id="PF01535">
    <property type="entry name" value="PPR"/>
    <property type="match status" value="2"/>
</dbReference>
<dbReference type="Pfam" id="PF12854">
    <property type="entry name" value="PPR_1"/>
    <property type="match status" value="1"/>
</dbReference>
<proteinExistence type="inferred from homology"/>
<feature type="repeat" description="PPR" evidence="3">
    <location>
        <begin position="600"/>
        <end position="634"/>
    </location>
</feature>
<dbReference type="Proteomes" id="UP001370490">
    <property type="component" value="Unassembled WGS sequence"/>
</dbReference>
<evidence type="ECO:0000256" key="3">
    <source>
        <dbReference type="PROSITE-ProRule" id="PRU00708"/>
    </source>
</evidence>
<dbReference type="Gene3D" id="1.25.40.10">
    <property type="entry name" value="Tetratricopeptide repeat domain"/>
    <property type="match status" value="6"/>
</dbReference>
<feature type="repeat" description="PPR" evidence="3">
    <location>
        <begin position="461"/>
        <end position="495"/>
    </location>
</feature>
<dbReference type="Pfam" id="PF13041">
    <property type="entry name" value="PPR_2"/>
    <property type="match status" value="5"/>
</dbReference>
<evidence type="ECO:0000256" key="2">
    <source>
        <dbReference type="ARBA" id="ARBA00022737"/>
    </source>
</evidence>
<comment type="similarity">
    <text evidence="1">Belongs to the PPR family. P subfamily.</text>
</comment>
<evidence type="ECO:0000313" key="4">
    <source>
        <dbReference type="EMBL" id="KAK6925240.1"/>
    </source>
</evidence>
<protein>
    <submittedName>
        <fullName evidence="4">Pentatricopeptide repeat</fullName>
    </submittedName>
</protein>
<evidence type="ECO:0000256" key="1">
    <source>
        <dbReference type="ARBA" id="ARBA00007626"/>
    </source>
</evidence>
<dbReference type="SUPFAM" id="SSF81901">
    <property type="entry name" value="HCP-like"/>
    <property type="match status" value="1"/>
</dbReference>
<dbReference type="InterPro" id="IPR002885">
    <property type="entry name" value="PPR_rpt"/>
</dbReference>
<sequence>MFGSLRFSGLNFRLIRKFHIGKHFSNPCREEIIFKSVCVNLRQRRWDFLDQVSPNLSNSLVSRVICYFQSSSQLALDFFNWVQEKSTFSPSLQCYCAIIHVLATSKSYEDALGMIRNLIQIKGFTHLEILDALANSYEECGSCPGVFDTLVRACGEIGNLDGAYEVIQRLKSEGCWVSIHAWNNLLNHLIKLDGVDRFWKVYREMVACGYVENVNTFNLLIFALCKEANLLQATSVLYRMLKRRLMPNVVSFNMLVDGACREGNLNLAFKLVRKMGFMSGNCVKPNVITYNCLINGLCKMGGASVAKEVLDEMVRAGVKPNVRTYATLVDGHSREGSIDVALKMCDEMVEKGLMPNTVVYNSIIHWLYKEGDVEGASTLLSDMMDKCLVPDQFTHSILTKGLCRNGNLNEALSYRSQILDKNIVEDAFVHNILIDYVCQSGDIIGSQQLLGSMFLRGLIPDLVTHGTLINYYSKEGNIENAVQTYEKMIEAEEKPNLIIYNSIINGLCKGASLNSAELLLDALKRRGSLDVITCNTMLKGYCINGRIEEGVNLFHGLTNMGISMNIVTYNTLLNYLCKSGFRSQAKELMKKMLLMGVVPDPITYTTLITNFCKTSTQEEVVELHDNMDEDTHQDDKSAGKATGSTGSLLGAKNELWLKVYGTGRKGLEFPFQQVIRHMVHEVVLAADVHCKECQKRLAGVISRVNVDTESIMVHVSQKKVILTRNSITNSSRTTPSCFPNFRYRVSKILSETLLILKLEETRSHDRKVMLYGNEDQHGLQWLLQKKLDTHLIEMKQCRVVVCGKFIPKEVAIKIRKKTNRRVEILEIQDFNSINENQV</sequence>
<dbReference type="PROSITE" id="PS51375">
    <property type="entry name" value="PPR"/>
    <property type="match status" value="11"/>
</dbReference>
<feature type="repeat" description="PPR" evidence="3">
    <location>
        <begin position="321"/>
        <end position="355"/>
    </location>
</feature>